<feature type="compositionally biased region" description="Low complexity" evidence="7">
    <location>
        <begin position="592"/>
        <end position="610"/>
    </location>
</feature>
<dbReference type="CDD" id="cd00202">
    <property type="entry name" value="ZnF_GATA"/>
    <property type="match status" value="1"/>
</dbReference>
<feature type="region of interest" description="Disordered" evidence="7">
    <location>
        <begin position="592"/>
        <end position="674"/>
    </location>
</feature>
<evidence type="ECO:0000313" key="10">
    <source>
        <dbReference type="Proteomes" id="UP001378960"/>
    </source>
</evidence>
<dbReference type="InterPro" id="IPR000679">
    <property type="entry name" value="Znf_GATA"/>
</dbReference>
<feature type="domain" description="GATA-type" evidence="8">
    <location>
        <begin position="421"/>
        <end position="474"/>
    </location>
</feature>
<evidence type="ECO:0000256" key="3">
    <source>
        <dbReference type="ARBA" id="ARBA00022771"/>
    </source>
</evidence>
<dbReference type="SUPFAM" id="SSF57716">
    <property type="entry name" value="Glucocorticoid receptor-like (DNA-binding domain)"/>
    <property type="match status" value="1"/>
</dbReference>
<dbReference type="InterPro" id="IPR013088">
    <property type="entry name" value="Znf_NHR/GATA"/>
</dbReference>
<name>A0AAV5QZE1_PICKL</name>
<sequence>MDSASIWDIYNTATKLLPLSERMNNRTVRQQSANIQQLKRNTLNNNNNTSTIMNSLNNINNEDIISMDLLTPLTSSPATSITNALKSNNNSNTNNNNNNNYNANNNNGNNDDDDDNNTNNNNTNNSNTTNNTVDTINNNNNNNNTTSKLTPNSLTESPTSATIITSNDIKGPSSSSTSSSSAFSELNNINNQLNLVPSNIDNNTVSSIDPKTTSLSNSSNHLYSPTNLGMNIGIDMDINMNQNYAFADLLDFKNEMSNDNDNDITMNNLDFDVLRELQQINDSTMLNLNHLNHNMNTNNNNNNNNMSMNVSDDKEIKTIKPLDIKIKSETSVSLNNQNIISNNDTKSKSTNNNNNNNNTRNNNMNEIKFEKIKKPSTKSNNIDIISGKNILSSTPQPNELQTQARQSNKNVSSSVPTKIASKQILTCNNCGTTKTPLWRKDPDGNTLCNACGLFLKLHGTMRPLSLKTDVIKKRNSKRQSMSAQGEGYKNLSTLTQNQLKNQLQNNNNNINNITSNNSSQNLPDLIIASQSYQSPKSYSFFPQSVPNSQTLKNNSSMYQNQIQFKSNDRHMNQSSNIPIASKIINITSNNSSTSLSHLSNSNSSLSRSKNVPILPKPSKDSSSPGTPRNSFNVNSSISQPQDIPQFKRRRSKLNLSTSQNSQPSSPSTAVSFSPSSSVAYSPINNITNNQSSLYHSPVNNINPSSPANSLSMFGKSNSRHNSISSASSYNLYQDINTKRGLSSNNIAQLNTYNLTSNLTNGIINLSNNNMNSPNSPGSLPNQSPNGFFNNSNNSSTATTNGNNTINNNNNNTFNNNTNKYPIQREQKISNFSNLSAGINAIRNTSARSSLSKCVANGNSPSSSTTIKKSNKPTPKLQNAELNSTDNSNNTNTNSNNTNTTTNDNGGDETMTDLDWLKFDI</sequence>
<evidence type="ECO:0000256" key="4">
    <source>
        <dbReference type="ARBA" id="ARBA00022833"/>
    </source>
</evidence>
<feature type="compositionally biased region" description="Low complexity" evidence="7">
    <location>
        <begin position="87"/>
        <end position="109"/>
    </location>
</feature>
<feature type="compositionally biased region" description="Low complexity" evidence="7">
    <location>
        <begin position="173"/>
        <end position="182"/>
    </location>
</feature>
<dbReference type="GO" id="GO:0000978">
    <property type="term" value="F:RNA polymerase II cis-regulatory region sequence-specific DNA binding"/>
    <property type="evidence" value="ECO:0007669"/>
    <property type="project" value="TreeGrafter"/>
</dbReference>
<dbReference type="Pfam" id="PF00320">
    <property type="entry name" value="GATA"/>
    <property type="match status" value="1"/>
</dbReference>
<proteinExistence type="predicted"/>
<dbReference type="EMBL" id="BTGB01000001">
    <property type="protein sequence ID" value="GMM44564.1"/>
    <property type="molecule type" value="Genomic_DNA"/>
</dbReference>
<dbReference type="PANTHER" id="PTHR10071">
    <property type="entry name" value="TRANSCRIPTION FACTOR GATA FAMILY MEMBER"/>
    <property type="match status" value="1"/>
</dbReference>
<dbReference type="GO" id="GO:0000981">
    <property type="term" value="F:DNA-binding transcription factor activity, RNA polymerase II-specific"/>
    <property type="evidence" value="ECO:0007669"/>
    <property type="project" value="TreeGrafter"/>
</dbReference>
<dbReference type="Gene3D" id="3.30.50.10">
    <property type="entry name" value="Erythroid Transcription Factor GATA-1, subunit A"/>
    <property type="match status" value="1"/>
</dbReference>
<evidence type="ECO:0000256" key="2">
    <source>
        <dbReference type="ARBA" id="ARBA00022723"/>
    </source>
</evidence>
<evidence type="ECO:0000313" key="9">
    <source>
        <dbReference type="EMBL" id="GMM44564.1"/>
    </source>
</evidence>
<dbReference type="FunFam" id="3.30.50.10:FF:000007">
    <property type="entry name" value="Nitrogen regulatory AreA, N-terminal"/>
    <property type="match status" value="1"/>
</dbReference>
<feature type="compositionally biased region" description="Low complexity" evidence="7">
    <location>
        <begin position="653"/>
        <end position="674"/>
    </location>
</feature>
<dbReference type="SMART" id="SM00401">
    <property type="entry name" value="ZnF_GATA"/>
    <property type="match status" value="1"/>
</dbReference>
<dbReference type="PROSITE" id="PS50114">
    <property type="entry name" value="GATA_ZN_FINGER_2"/>
    <property type="match status" value="1"/>
</dbReference>
<gene>
    <name evidence="9" type="ORF">DAPK24_011390</name>
</gene>
<dbReference type="GO" id="GO:0000122">
    <property type="term" value="P:negative regulation of transcription by RNA polymerase II"/>
    <property type="evidence" value="ECO:0007669"/>
    <property type="project" value="TreeGrafter"/>
</dbReference>
<comment type="caution">
    <text evidence="9">The sequence shown here is derived from an EMBL/GenBank/DDBJ whole genome shotgun (WGS) entry which is preliminary data.</text>
</comment>
<dbReference type="GO" id="GO:0045944">
    <property type="term" value="P:positive regulation of transcription by RNA polymerase II"/>
    <property type="evidence" value="ECO:0007669"/>
    <property type="project" value="TreeGrafter"/>
</dbReference>
<feature type="region of interest" description="Disordered" evidence="7">
    <location>
        <begin position="769"/>
        <end position="818"/>
    </location>
</feature>
<feature type="compositionally biased region" description="Low complexity" evidence="7">
    <location>
        <begin position="117"/>
        <end position="147"/>
    </location>
</feature>
<evidence type="ECO:0000256" key="1">
    <source>
        <dbReference type="ARBA" id="ARBA00004123"/>
    </source>
</evidence>
<feature type="compositionally biased region" description="Low complexity" evidence="7">
    <location>
        <begin position="341"/>
        <end position="365"/>
    </location>
</feature>
<feature type="compositionally biased region" description="Polar residues" evidence="7">
    <location>
        <begin position="148"/>
        <end position="168"/>
    </location>
</feature>
<feature type="region of interest" description="Disordered" evidence="7">
    <location>
        <begin position="81"/>
        <end position="182"/>
    </location>
</feature>
<dbReference type="AlphaFoldDB" id="A0AAV5QZE1"/>
<dbReference type="GO" id="GO:0005634">
    <property type="term" value="C:nucleus"/>
    <property type="evidence" value="ECO:0007669"/>
    <property type="project" value="UniProtKB-SubCell"/>
</dbReference>
<accession>A0AAV5QZE1</accession>
<feature type="compositionally biased region" description="Polar residues" evidence="7">
    <location>
        <begin position="852"/>
        <end position="881"/>
    </location>
</feature>
<keyword evidence="5" id="KW-0539">Nucleus</keyword>
<evidence type="ECO:0000259" key="8">
    <source>
        <dbReference type="PROSITE" id="PS50114"/>
    </source>
</evidence>
<keyword evidence="3 6" id="KW-0863">Zinc-finger</keyword>
<keyword evidence="2" id="KW-0479">Metal-binding</keyword>
<feature type="compositionally biased region" description="Low complexity" evidence="7">
    <location>
        <begin position="882"/>
        <end position="904"/>
    </location>
</feature>
<dbReference type="PRINTS" id="PR00619">
    <property type="entry name" value="GATAZNFINGER"/>
</dbReference>
<feature type="compositionally biased region" description="Polar residues" evidence="7">
    <location>
        <begin position="620"/>
        <end position="642"/>
    </location>
</feature>
<dbReference type="InterPro" id="IPR039355">
    <property type="entry name" value="Transcription_factor_GATA"/>
</dbReference>
<evidence type="ECO:0000256" key="5">
    <source>
        <dbReference type="ARBA" id="ARBA00023242"/>
    </source>
</evidence>
<protein>
    <submittedName>
        <fullName evidence="9">Nitrogen-responsive transcriptional regulator</fullName>
    </submittedName>
</protein>
<comment type="subcellular location">
    <subcellularLocation>
        <location evidence="1">Nucleus</location>
    </subcellularLocation>
</comment>
<feature type="region of interest" description="Disordered" evidence="7">
    <location>
        <begin position="852"/>
        <end position="911"/>
    </location>
</feature>
<reference evidence="9 10" key="1">
    <citation type="journal article" date="2023" name="Elife">
        <title>Identification of key yeast species and microbe-microbe interactions impacting larval growth of Drosophila in the wild.</title>
        <authorList>
            <person name="Mure A."/>
            <person name="Sugiura Y."/>
            <person name="Maeda R."/>
            <person name="Honda K."/>
            <person name="Sakurai N."/>
            <person name="Takahashi Y."/>
            <person name="Watada M."/>
            <person name="Katoh T."/>
            <person name="Gotoh A."/>
            <person name="Gotoh Y."/>
            <person name="Taniguchi I."/>
            <person name="Nakamura K."/>
            <person name="Hayashi T."/>
            <person name="Katayama T."/>
            <person name="Uemura T."/>
            <person name="Hattori Y."/>
        </authorList>
    </citation>
    <scope>NUCLEOTIDE SEQUENCE [LARGE SCALE GENOMIC DNA]</scope>
    <source>
        <strain evidence="9 10">PK-24</strain>
    </source>
</reference>
<dbReference type="PANTHER" id="PTHR10071:SF281">
    <property type="entry name" value="BOX A-BINDING FACTOR-RELATED"/>
    <property type="match status" value="1"/>
</dbReference>
<evidence type="ECO:0000256" key="6">
    <source>
        <dbReference type="PROSITE-ProRule" id="PRU00094"/>
    </source>
</evidence>
<organism evidence="9 10">
    <name type="scientific">Pichia kluyveri</name>
    <name type="common">Yeast</name>
    <dbReference type="NCBI Taxonomy" id="36015"/>
    <lineage>
        <taxon>Eukaryota</taxon>
        <taxon>Fungi</taxon>
        <taxon>Dikarya</taxon>
        <taxon>Ascomycota</taxon>
        <taxon>Saccharomycotina</taxon>
        <taxon>Pichiomycetes</taxon>
        <taxon>Pichiales</taxon>
        <taxon>Pichiaceae</taxon>
        <taxon>Pichia</taxon>
    </lineage>
</organism>
<keyword evidence="4" id="KW-0862">Zinc</keyword>
<feature type="region of interest" description="Disordered" evidence="7">
    <location>
        <begin position="337"/>
        <end position="381"/>
    </location>
</feature>
<dbReference type="GO" id="GO:0008270">
    <property type="term" value="F:zinc ion binding"/>
    <property type="evidence" value="ECO:0007669"/>
    <property type="project" value="UniProtKB-KW"/>
</dbReference>
<evidence type="ECO:0000256" key="7">
    <source>
        <dbReference type="SAM" id="MobiDB-lite"/>
    </source>
</evidence>
<keyword evidence="10" id="KW-1185">Reference proteome</keyword>
<dbReference type="Proteomes" id="UP001378960">
    <property type="component" value="Unassembled WGS sequence"/>
</dbReference>
<dbReference type="PROSITE" id="PS00344">
    <property type="entry name" value="GATA_ZN_FINGER_1"/>
    <property type="match status" value="1"/>
</dbReference>